<dbReference type="SUPFAM" id="SSF101386">
    <property type="entry name" value="all-alpha NTP pyrophosphatases"/>
    <property type="match status" value="1"/>
</dbReference>
<dbReference type="GO" id="GO:0004636">
    <property type="term" value="F:phosphoribosyl-ATP diphosphatase activity"/>
    <property type="evidence" value="ECO:0007669"/>
    <property type="project" value="UniProtKB-UniRule"/>
</dbReference>
<reference evidence="12 13" key="1">
    <citation type="submission" date="2016-09" db="EMBL/GenBank/DDBJ databases">
        <title>Metabolic pathway, cell adaptation mechanisms and a novel monoxygenase revealed through proteogenomic-transcription analysis of a Sphingomonas haloaromaticamans strain degrading the fungicide ortho-phenylphenol.</title>
        <authorList>
            <person name="Perruchon C."/>
            <person name="Papadopoulou E.S."/>
            <person name="Rousidou C."/>
            <person name="Vasileiadis S."/>
            <person name="Tanou G."/>
            <person name="Amoutzias G."/>
            <person name="Molassiotis A."/>
            <person name="Karpouzas D.G."/>
        </authorList>
    </citation>
    <scope>NUCLEOTIDE SEQUENCE [LARGE SCALE GENOMIC DNA]</scope>
    <source>
        <strain evidence="12 13">P3</strain>
    </source>
</reference>
<dbReference type="RefSeq" id="WP_070931657.1">
    <property type="nucleotide sequence ID" value="NZ_MIPT01000001.1"/>
</dbReference>
<keyword evidence="13" id="KW-1185">Reference proteome</keyword>
<dbReference type="GO" id="GO:0005524">
    <property type="term" value="F:ATP binding"/>
    <property type="evidence" value="ECO:0007669"/>
    <property type="project" value="UniProtKB-KW"/>
</dbReference>
<evidence type="ECO:0000256" key="9">
    <source>
        <dbReference type="ARBA" id="ARBA00022840"/>
    </source>
</evidence>
<dbReference type="FunFam" id="1.10.287.1080:FF:000002">
    <property type="entry name" value="Histidine biosynthesis bifunctional protein HisIE"/>
    <property type="match status" value="1"/>
</dbReference>
<organism evidence="12 13">
    <name type="scientific">Edaphosphingomonas haloaromaticamans</name>
    <dbReference type="NCBI Taxonomy" id="653954"/>
    <lineage>
        <taxon>Bacteria</taxon>
        <taxon>Pseudomonadati</taxon>
        <taxon>Pseudomonadota</taxon>
        <taxon>Alphaproteobacteria</taxon>
        <taxon>Sphingomonadales</taxon>
        <taxon>Rhizorhabdaceae</taxon>
        <taxon>Edaphosphingomonas</taxon>
    </lineage>
</organism>
<dbReference type="NCBIfam" id="NF001613">
    <property type="entry name" value="PRK00400.1-5"/>
    <property type="match status" value="1"/>
</dbReference>
<evidence type="ECO:0000256" key="3">
    <source>
        <dbReference type="ARBA" id="ARBA00009392"/>
    </source>
</evidence>
<comment type="caution">
    <text evidence="12">The sequence shown here is derived from an EMBL/GenBank/DDBJ whole genome shotgun (WGS) entry which is preliminary data.</text>
</comment>
<dbReference type="UniPathway" id="UPA00031">
    <property type="reaction ID" value="UER00007"/>
</dbReference>
<comment type="pathway">
    <text evidence="2 11">Amino-acid biosynthesis; L-histidine biosynthesis; L-histidine from 5-phospho-alpha-D-ribose 1-diphosphate: step 2/9.</text>
</comment>
<dbReference type="PANTHER" id="PTHR42945">
    <property type="entry name" value="HISTIDINE BIOSYNTHESIS BIFUNCTIONAL PROTEIN"/>
    <property type="match status" value="1"/>
</dbReference>
<gene>
    <name evidence="11 12" type="primary">hisE</name>
    <name evidence="12" type="ORF">BHE75_00096</name>
</gene>
<evidence type="ECO:0000256" key="2">
    <source>
        <dbReference type="ARBA" id="ARBA00005204"/>
    </source>
</evidence>
<dbReference type="PANTHER" id="PTHR42945:SF1">
    <property type="entry name" value="HISTIDINE BIOSYNTHESIS BIFUNCTIONAL PROTEIN HIS7"/>
    <property type="match status" value="1"/>
</dbReference>
<dbReference type="InterPro" id="IPR021130">
    <property type="entry name" value="PRib-ATP_PPHydrolase-like"/>
</dbReference>
<evidence type="ECO:0000313" key="13">
    <source>
        <dbReference type="Proteomes" id="UP000179467"/>
    </source>
</evidence>
<evidence type="ECO:0000256" key="11">
    <source>
        <dbReference type="HAMAP-Rule" id="MF_01020"/>
    </source>
</evidence>
<dbReference type="InterPro" id="IPR008179">
    <property type="entry name" value="HisE"/>
</dbReference>
<keyword evidence="7 11" id="KW-0547">Nucleotide-binding</keyword>
<dbReference type="AlphaFoldDB" id="A0A1S1H7Q4"/>
<keyword evidence="8 11" id="KW-0378">Hydrolase</keyword>
<accession>A0A1S1H7Q4</accession>
<dbReference type="GO" id="GO:0000105">
    <property type="term" value="P:L-histidine biosynthetic process"/>
    <property type="evidence" value="ECO:0007669"/>
    <property type="project" value="UniProtKB-UniRule"/>
</dbReference>
<evidence type="ECO:0000256" key="4">
    <source>
        <dbReference type="ARBA" id="ARBA00012414"/>
    </source>
</evidence>
<evidence type="ECO:0000256" key="1">
    <source>
        <dbReference type="ARBA" id="ARBA00001460"/>
    </source>
</evidence>
<evidence type="ECO:0000313" key="12">
    <source>
        <dbReference type="EMBL" id="OHT18127.1"/>
    </source>
</evidence>
<dbReference type="HAMAP" id="MF_01020">
    <property type="entry name" value="HisE"/>
    <property type="match status" value="1"/>
</dbReference>
<evidence type="ECO:0000256" key="8">
    <source>
        <dbReference type="ARBA" id="ARBA00022801"/>
    </source>
</evidence>
<comment type="similarity">
    <text evidence="3 11">Belongs to the PRA-PH family.</text>
</comment>
<sequence>MADTLTRLEATVRARKGGDAATSYVARLFARGRPKIAQKLGEEAVETVIAAMAGDRAEVIKESADLLFHLTVLLAEMDVPLADVLAELDRREGLSGLAEKAARPAE</sequence>
<dbReference type="EMBL" id="MIPT01000001">
    <property type="protein sequence ID" value="OHT18127.1"/>
    <property type="molecule type" value="Genomic_DNA"/>
</dbReference>
<evidence type="ECO:0000256" key="6">
    <source>
        <dbReference type="ARBA" id="ARBA00022605"/>
    </source>
</evidence>
<protein>
    <recommendedName>
        <fullName evidence="5 11">Phosphoribosyl-ATP pyrophosphatase</fullName>
        <shortName evidence="11">PRA-PH</shortName>
        <ecNumber evidence="4 11">3.6.1.31</ecNumber>
    </recommendedName>
</protein>
<name>A0A1S1H7Q4_9SPHN</name>
<proteinExistence type="inferred from homology"/>
<dbReference type="Pfam" id="PF01503">
    <property type="entry name" value="PRA-PH"/>
    <property type="match status" value="1"/>
</dbReference>
<keyword evidence="11" id="KW-0963">Cytoplasm</keyword>
<evidence type="ECO:0000256" key="10">
    <source>
        <dbReference type="ARBA" id="ARBA00023102"/>
    </source>
</evidence>
<dbReference type="NCBIfam" id="TIGR03188">
    <property type="entry name" value="histidine_hisI"/>
    <property type="match status" value="1"/>
</dbReference>
<dbReference type="OrthoDB" id="9814738at2"/>
<dbReference type="Gene3D" id="1.10.287.1080">
    <property type="entry name" value="MazG-like"/>
    <property type="match status" value="1"/>
</dbReference>
<evidence type="ECO:0000256" key="5">
    <source>
        <dbReference type="ARBA" id="ARBA00013336"/>
    </source>
</evidence>
<keyword evidence="10 11" id="KW-0368">Histidine biosynthesis</keyword>
<comment type="catalytic activity">
    <reaction evidence="1 11">
        <text>1-(5-phospho-beta-D-ribosyl)-ATP + H2O = 1-(5-phospho-beta-D-ribosyl)-5'-AMP + diphosphate + H(+)</text>
        <dbReference type="Rhea" id="RHEA:22828"/>
        <dbReference type="ChEBI" id="CHEBI:15377"/>
        <dbReference type="ChEBI" id="CHEBI:15378"/>
        <dbReference type="ChEBI" id="CHEBI:33019"/>
        <dbReference type="ChEBI" id="CHEBI:59457"/>
        <dbReference type="ChEBI" id="CHEBI:73183"/>
        <dbReference type="EC" id="3.6.1.31"/>
    </reaction>
</comment>
<dbReference type="GO" id="GO:0005737">
    <property type="term" value="C:cytoplasm"/>
    <property type="evidence" value="ECO:0007669"/>
    <property type="project" value="UniProtKB-SubCell"/>
</dbReference>
<dbReference type="CDD" id="cd11534">
    <property type="entry name" value="NTP-PPase_HisIE_like"/>
    <property type="match status" value="1"/>
</dbReference>
<comment type="subcellular location">
    <subcellularLocation>
        <location evidence="11">Cytoplasm</location>
    </subcellularLocation>
</comment>
<dbReference type="Proteomes" id="UP000179467">
    <property type="component" value="Unassembled WGS sequence"/>
</dbReference>
<evidence type="ECO:0000256" key="7">
    <source>
        <dbReference type="ARBA" id="ARBA00022741"/>
    </source>
</evidence>
<keyword evidence="6 11" id="KW-0028">Amino-acid biosynthesis</keyword>
<keyword evidence="9 11" id="KW-0067">ATP-binding</keyword>
<dbReference type="EC" id="3.6.1.31" evidence="4 11"/>
<dbReference type="NCBIfam" id="NF001611">
    <property type="entry name" value="PRK00400.1-3"/>
    <property type="match status" value="1"/>
</dbReference>